<feature type="transmembrane region" description="Helical" evidence="5">
    <location>
        <begin position="12"/>
        <end position="31"/>
    </location>
</feature>
<name>B3E8U5_TRIL1</name>
<feature type="transmembrane region" description="Helical" evidence="5">
    <location>
        <begin position="252"/>
        <end position="269"/>
    </location>
</feature>
<dbReference type="EMBL" id="CP001089">
    <property type="protein sequence ID" value="ACD95213.1"/>
    <property type="molecule type" value="Genomic_DNA"/>
</dbReference>
<evidence type="ECO:0000256" key="5">
    <source>
        <dbReference type="SAM" id="Phobius"/>
    </source>
</evidence>
<evidence type="ECO:0000256" key="1">
    <source>
        <dbReference type="ARBA" id="ARBA00004141"/>
    </source>
</evidence>
<reference evidence="7 8" key="1">
    <citation type="submission" date="2008-05" db="EMBL/GenBank/DDBJ databases">
        <title>Complete sequence of chromosome of Geobacter lovleyi SZ.</title>
        <authorList>
            <consortium name="US DOE Joint Genome Institute"/>
            <person name="Lucas S."/>
            <person name="Copeland A."/>
            <person name="Lapidus A."/>
            <person name="Glavina del Rio T."/>
            <person name="Dalin E."/>
            <person name="Tice H."/>
            <person name="Bruce D."/>
            <person name="Goodwin L."/>
            <person name="Pitluck S."/>
            <person name="Chertkov O."/>
            <person name="Meincke L."/>
            <person name="Brettin T."/>
            <person name="Detter J.C."/>
            <person name="Han C."/>
            <person name="Tapia R."/>
            <person name="Kuske C.R."/>
            <person name="Schmutz J."/>
            <person name="Larimer F."/>
            <person name="Land M."/>
            <person name="Hauser L."/>
            <person name="Kyrpides N."/>
            <person name="Mikhailova N."/>
            <person name="Sung Y."/>
            <person name="Fletcher K.E."/>
            <person name="Ritalahti K.M."/>
            <person name="Loeffler F.E."/>
            <person name="Richardson P."/>
        </authorList>
    </citation>
    <scope>NUCLEOTIDE SEQUENCE [LARGE SCALE GENOMIC DNA]</scope>
    <source>
        <strain evidence="8">ATCC BAA-1151 / DSM 17278 / SZ</strain>
    </source>
</reference>
<dbReference type="eggNOG" id="COG3307">
    <property type="taxonomic scope" value="Bacteria"/>
</dbReference>
<feature type="transmembrane region" description="Helical" evidence="5">
    <location>
        <begin position="67"/>
        <end position="89"/>
    </location>
</feature>
<evidence type="ECO:0000313" key="7">
    <source>
        <dbReference type="EMBL" id="ACD95213.1"/>
    </source>
</evidence>
<feature type="transmembrane region" description="Helical" evidence="5">
    <location>
        <begin position="373"/>
        <end position="394"/>
    </location>
</feature>
<dbReference type="AlphaFoldDB" id="B3E8U5"/>
<keyword evidence="2 5" id="KW-0812">Transmembrane</keyword>
<feature type="transmembrane region" description="Helical" evidence="5">
    <location>
        <begin position="185"/>
        <end position="202"/>
    </location>
</feature>
<feature type="transmembrane region" description="Helical" evidence="5">
    <location>
        <begin position="214"/>
        <end position="240"/>
    </location>
</feature>
<accession>B3E8U5</accession>
<keyword evidence="8" id="KW-1185">Reference proteome</keyword>
<dbReference type="InterPro" id="IPR007016">
    <property type="entry name" value="O-antigen_ligase-rel_domated"/>
</dbReference>
<dbReference type="STRING" id="398767.Glov_1495"/>
<dbReference type="GO" id="GO:0016020">
    <property type="term" value="C:membrane"/>
    <property type="evidence" value="ECO:0007669"/>
    <property type="project" value="UniProtKB-SubCell"/>
</dbReference>
<dbReference type="OrthoDB" id="3034916at2"/>
<feature type="domain" description="O-antigen ligase-related" evidence="6">
    <location>
        <begin position="215"/>
        <end position="351"/>
    </location>
</feature>
<comment type="subcellular location">
    <subcellularLocation>
        <location evidence="1">Membrane</location>
        <topology evidence="1">Multi-pass membrane protein</topology>
    </subcellularLocation>
</comment>
<evidence type="ECO:0000256" key="2">
    <source>
        <dbReference type="ARBA" id="ARBA00022692"/>
    </source>
</evidence>
<organism evidence="7 8">
    <name type="scientific">Trichlorobacter lovleyi (strain ATCC BAA-1151 / DSM 17278 / SZ)</name>
    <name type="common">Geobacter lovleyi</name>
    <dbReference type="NCBI Taxonomy" id="398767"/>
    <lineage>
        <taxon>Bacteria</taxon>
        <taxon>Pseudomonadati</taxon>
        <taxon>Thermodesulfobacteriota</taxon>
        <taxon>Desulfuromonadia</taxon>
        <taxon>Geobacterales</taxon>
        <taxon>Geobacteraceae</taxon>
        <taxon>Trichlorobacter</taxon>
    </lineage>
</organism>
<dbReference type="InterPro" id="IPR051533">
    <property type="entry name" value="WaaL-like"/>
</dbReference>
<keyword evidence="4 5" id="KW-0472">Membrane</keyword>
<keyword evidence="3 5" id="KW-1133">Transmembrane helix</keyword>
<gene>
    <name evidence="7" type="ordered locus">Glov_1495</name>
</gene>
<feature type="transmembrane region" description="Helical" evidence="5">
    <location>
        <begin position="95"/>
        <end position="113"/>
    </location>
</feature>
<dbReference type="PANTHER" id="PTHR37422:SF13">
    <property type="entry name" value="LIPOPOLYSACCHARIDE BIOSYNTHESIS PROTEIN PA4999-RELATED"/>
    <property type="match status" value="1"/>
</dbReference>
<dbReference type="Pfam" id="PF04932">
    <property type="entry name" value="Wzy_C"/>
    <property type="match status" value="1"/>
</dbReference>
<proteinExistence type="predicted"/>
<dbReference type="KEGG" id="glo:Glov_1495"/>
<dbReference type="PANTHER" id="PTHR37422">
    <property type="entry name" value="TEICHURONIC ACID BIOSYNTHESIS PROTEIN TUAE"/>
    <property type="match status" value="1"/>
</dbReference>
<evidence type="ECO:0000259" key="6">
    <source>
        <dbReference type="Pfam" id="PF04932"/>
    </source>
</evidence>
<sequence>MTTSDLYKYSTFTILFMLLLTPTFYAPGVIGIRLEEIYVLLFVLIIFCIPNKNGWSIKIPSRVIIMLFFPPILMLSIFAGAVCALPATLADLMKLVWLAKSILIYIIFYNFINLDGSGLNNRIEFIIRSYISLAAVSSLVCFQQYFNLFNLNSIYIPLIAPTQFTSLMPGYPTPRVVGMMGNPNIQGYALAIGILLAIYMTLNKKETAITITLPVMFIALFMTLSRGALISLFAGLFLFLFAMKNTSTKIKLIKIAIGLIIIFTLYYSYEFLLQNELLYNAILYRYENLDNVAEDTSFSARYGGWSINWKYFNMSPILGVGFMPRATNIFIGADNEWIYILRSLGLLGVVWLLILLIAPFIFNKKSKQIAKNINTLVLSIILLACVFMIPAAVIFSPLTFPFLLIFMSFSDSTIYLFKHRNSNDFIINS</sequence>
<evidence type="ECO:0000256" key="4">
    <source>
        <dbReference type="ARBA" id="ARBA00023136"/>
    </source>
</evidence>
<dbReference type="HOGENOM" id="CLU_638985_0_0_7"/>
<dbReference type="Proteomes" id="UP000002420">
    <property type="component" value="Chromosome"/>
</dbReference>
<feature type="transmembrane region" description="Helical" evidence="5">
    <location>
        <begin position="37"/>
        <end position="55"/>
    </location>
</feature>
<evidence type="ECO:0000256" key="3">
    <source>
        <dbReference type="ARBA" id="ARBA00022989"/>
    </source>
</evidence>
<feature type="transmembrane region" description="Helical" evidence="5">
    <location>
        <begin position="400"/>
        <end position="417"/>
    </location>
</feature>
<feature type="transmembrane region" description="Helical" evidence="5">
    <location>
        <begin position="337"/>
        <end position="361"/>
    </location>
</feature>
<protein>
    <recommendedName>
        <fullName evidence="6">O-antigen ligase-related domain-containing protein</fullName>
    </recommendedName>
</protein>
<dbReference type="RefSeq" id="WP_012469555.1">
    <property type="nucleotide sequence ID" value="NC_010814.1"/>
</dbReference>
<evidence type="ECO:0000313" key="8">
    <source>
        <dbReference type="Proteomes" id="UP000002420"/>
    </source>
</evidence>